<keyword evidence="4" id="KW-1185">Reference proteome</keyword>
<name>A0A1E7FHP7_9STRA</name>
<dbReference type="PROSITE" id="PS51257">
    <property type="entry name" value="PROKAR_LIPOPROTEIN"/>
    <property type="match status" value="1"/>
</dbReference>
<evidence type="ECO:0000256" key="1">
    <source>
        <dbReference type="SAM" id="MobiDB-lite"/>
    </source>
</evidence>
<evidence type="ECO:0000313" key="3">
    <source>
        <dbReference type="EMBL" id="OEU17700.1"/>
    </source>
</evidence>
<reference evidence="3 4" key="1">
    <citation type="submission" date="2016-09" db="EMBL/GenBank/DDBJ databases">
        <title>Extensive genetic diversity and differential bi-allelic expression allows diatom success in the polar Southern Ocean.</title>
        <authorList>
            <consortium name="DOE Joint Genome Institute"/>
            <person name="Mock T."/>
            <person name="Otillar R.P."/>
            <person name="Strauss J."/>
            <person name="Dupont C."/>
            <person name="Frickenhaus S."/>
            <person name="Maumus F."/>
            <person name="Mcmullan M."/>
            <person name="Sanges R."/>
            <person name="Schmutz J."/>
            <person name="Toseland A."/>
            <person name="Valas R."/>
            <person name="Veluchamy A."/>
            <person name="Ward B.J."/>
            <person name="Allen A."/>
            <person name="Barry K."/>
            <person name="Falciatore A."/>
            <person name="Ferrante M."/>
            <person name="Fortunato A.E."/>
            <person name="Gloeckner G."/>
            <person name="Gruber A."/>
            <person name="Hipkin R."/>
            <person name="Janech M."/>
            <person name="Kroth P."/>
            <person name="Leese F."/>
            <person name="Lindquist E."/>
            <person name="Lyon B.R."/>
            <person name="Martin J."/>
            <person name="Mayer C."/>
            <person name="Parker M."/>
            <person name="Quesneville H."/>
            <person name="Raymond J."/>
            <person name="Uhlig C."/>
            <person name="Valentin K.U."/>
            <person name="Worden A.Z."/>
            <person name="Armbrust E.V."/>
            <person name="Bowler C."/>
            <person name="Green B."/>
            <person name="Moulton V."/>
            <person name="Van Oosterhout C."/>
            <person name="Grigoriev I."/>
        </authorList>
    </citation>
    <scope>NUCLEOTIDE SEQUENCE [LARGE SCALE GENOMIC DNA]</scope>
    <source>
        <strain evidence="3 4">CCMP1102</strain>
    </source>
</reference>
<gene>
    <name evidence="3" type="ORF">FRACYDRAFT_238128</name>
</gene>
<evidence type="ECO:0000256" key="2">
    <source>
        <dbReference type="SAM" id="Phobius"/>
    </source>
</evidence>
<organism evidence="3 4">
    <name type="scientific">Fragilariopsis cylindrus CCMP1102</name>
    <dbReference type="NCBI Taxonomy" id="635003"/>
    <lineage>
        <taxon>Eukaryota</taxon>
        <taxon>Sar</taxon>
        <taxon>Stramenopiles</taxon>
        <taxon>Ochrophyta</taxon>
        <taxon>Bacillariophyta</taxon>
        <taxon>Bacillariophyceae</taxon>
        <taxon>Bacillariophycidae</taxon>
        <taxon>Bacillariales</taxon>
        <taxon>Bacillariaceae</taxon>
        <taxon>Fragilariopsis</taxon>
    </lineage>
</organism>
<dbReference type="EMBL" id="KV784357">
    <property type="protein sequence ID" value="OEU17700.1"/>
    <property type="molecule type" value="Genomic_DNA"/>
</dbReference>
<dbReference type="AlphaFoldDB" id="A0A1E7FHP7"/>
<protein>
    <submittedName>
        <fullName evidence="3">Uncharacterized protein</fullName>
    </submittedName>
</protein>
<feature type="transmembrane region" description="Helical" evidence="2">
    <location>
        <begin position="64"/>
        <end position="85"/>
    </location>
</feature>
<dbReference type="InParanoid" id="A0A1E7FHP7"/>
<evidence type="ECO:0000313" key="4">
    <source>
        <dbReference type="Proteomes" id="UP000095751"/>
    </source>
</evidence>
<dbReference type="Proteomes" id="UP000095751">
    <property type="component" value="Unassembled WGS sequence"/>
</dbReference>
<feature type="transmembrane region" description="Helical" evidence="2">
    <location>
        <begin position="91"/>
        <end position="110"/>
    </location>
</feature>
<keyword evidence="2" id="KW-0472">Membrane</keyword>
<feature type="region of interest" description="Disordered" evidence="1">
    <location>
        <begin position="176"/>
        <end position="198"/>
    </location>
</feature>
<feature type="transmembrane region" description="Helical" evidence="2">
    <location>
        <begin position="12"/>
        <end position="37"/>
    </location>
</feature>
<feature type="transmembrane region" description="Helical" evidence="2">
    <location>
        <begin position="131"/>
        <end position="158"/>
    </location>
</feature>
<sequence>MDRIEKRCLYSILLLVMHLIVLMPLAATVLVFMACYLPLIEIYNTSFSVGADIYDGSTPRNISIAVRAIGCLISLLFYTLLWSPWKLFSRTLLLGLLTVSQVILLINFILTSSDILSCPRNRCSNAIAIKCLFGAFGCTAFGVLVGGCMMLGLVQIWAKDWWGANEDWFSGTSRVVESTQDEESPAPPAQDKENPVAEPVIIHVKVPDR</sequence>
<keyword evidence="2" id="KW-1133">Transmembrane helix</keyword>
<dbReference type="KEGG" id="fcy:FRACYDRAFT_238128"/>
<accession>A0A1E7FHP7</accession>
<proteinExistence type="predicted"/>
<keyword evidence="2" id="KW-0812">Transmembrane</keyword>